<gene>
    <name evidence="2" type="ORF">QCA50_006867</name>
</gene>
<reference evidence="2 3" key="1">
    <citation type="submission" date="2022-09" db="EMBL/GenBank/DDBJ databases">
        <authorList>
            <person name="Palmer J.M."/>
        </authorList>
    </citation>
    <scope>NUCLEOTIDE SEQUENCE [LARGE SCALE GENOMIC DNA]</scope>
    <source>
        <strain evidence="2 3">DSM 7382</strain>
    </source>
</reference>
<proteinExistence type="predicted"/>
<keyword evidence="3" id="KW-1185">Reference proteome</keyword>
<feature type="compositionally biased region" description="Basic and acidic residues" evidence="1">
    <location>
        <begin position="543"/>
        <end position="553"/>
    </location>
</feature>
<comment type="caution">
    <text evidence="2">The sequence shown here is derived from an EMBL/GenBank/DDBJ whole genome shotgun (WGS) entry which is preliminary data.</text>
</comment>
<accession>A0AAW0GGC0</accession>
<feature type="region of interest" description="Disordered" evidence="1">
    <location>
        <begin position="408"/>
        <end position="427"/>
    </location>
</feature>
<name>A0AAW0GGC0_9APHY</name>
<evidence type="ECO:0000313" key="2">
    <source>
        <dbReference type="EMBL" id="KAK7690215.1"/>
    </source>
</evidence>
<evidence type="ECO:0000256" key="1">
    <source>
        <dbReference type="SAM" id="MobiDB-lite"/>
    </source>
</evidence>
<evidence type="ECO:0000313" key="3">
    <source>
        <dbReference type="Proteomes" id="UP001385951"/>
    </source>
</evidence>
<protein>
    <submittedName>
        <fullName evidence="2">Uncharacterized protein</fullName>
    </submittedName>
</protein>
<feature type="compositionally biased region" description="Polar residues" evidence="1">
    <location>
        <begin position="470"/>
        <end position="494"/>
    </location>
</feature>
<feature type="compositionally biased region" description="Low complexity" evidence="1">
    <location>
        <begin position="501"/>
        <end position="520"/>
    </location>
</feature>
<feature type="compositionally biased region" description="Polar residues" evidence="1">
    <location>
        <begin position="567"/>
        <end position="576"/>
    </location>
</feature>
<dbReference type="AlphaFoldDB" id="A0AAW0GGC0"/>
<dbReference type="EMBL" id="JASBNA010000007">
    <property type="protein sequence ID" value="KAK7690215.1"/>
    <property type="molecule type" value="Genomic_DNA"/>
</dbReference>
<dbReference type="Proteomes" id="UP001385951">
    <property type="component" value="Unassembled WGS sequence"/>
</dbReference>
<organism evidence="2 3">
    <name type="scientific">Cerrena zonata</name>
    <dbReference type="NCBI Taxonomy" id="2478898"/>
    <lineage>
        <taxon>Eukaryota</taxon>
        <taxon>Fungi</taxon>
        <taxon>Dikarya</taxon>
        <taxon>Basidiomycota</taxon>
        <taxon>Agaricomycotina</taxon>
        <taxon>Agaricomycetes</taxon>
        <taxon>Polyporales</taxon>
        <taxon>Cerrenaceae</taxon>
        <taxon>Cerrena</taxon>
    </lineage>
</organism>
<sequence>MSMLDAFRNQRNFTEESSPLHPMPIPNYFTDSRSSTPFHDGTSTLSMSHGHWNAHEGYQMDIPMSSSLQNTSRGAPNNLGEGIAWIIGQASADDLVKHRNSAYIEVKTQFDTLMDAYNALVKAIPSAVIASGNPLGLDISSSQVSIGLSSILPGNVHGPLSAEANEAREVVMKSSGLRYYKESDYNTKSLIDGIVSLESAVLDLEPAASGKTKTLAYIEEKDGRPVGPDRLELMRASLRELFQELLKHNNLPEKWGKRTSTQAAYIKSEMYRKYPELGFCEGDWKLNKLTSQTLSYWRNTHKNKQTNKRLPVSEPLDTAPRRPTKHARTNLNAPPLSERTSLVPLALISDIQPSTPSGSGTFSVPNPVLPVSSTISSATTLGTNVDISTASTDSDPLLQLARLACSTRPESPALTPVSDRSPEAHDILEDPSNHAAETPMATENDSSLSSPQPGSSIPPVLDARSDSEDTSTQTPSLHHSPTEPLSNSGPISSHRNVHVPTGSTLSSVSTGVASASLVSTEPEVVAAPRRCSTRKRLGNPLDEVQRQRREKDVTATSVASDAEMNAAPSSSLQTRQLPLEIAPSEPEVSNTQARRGRGRPRGTAGTVSEPKTTPFRPGSALTARNLYGKEFMKERGNKKKTTAEFDAVWCTLPEGIKEDFQARADNLRRMSSEMMS</sequence>
<feature type="region of interest" description="Disordered" evidence="1">
    <location>
        <begin position="300"/>
        <end position="338"/>
    </location>
</feature>
<feature type="compositionally biased region" description="Low complexity" evidence="1">
    <location>
        <begin position="446"/>
        <end position="459"/>
    </location>
</feature>
<feature type="region of interest" description="Disordered" evidence="1">
    <location>
        <begin position="436"/>
        <end position="620"/>
    </location>
</feature>